<dbReference type="InterPro" id="IPR001818">
    <property type="entry name" value="Pept_M10_metallopeptidase"/>
</dbReference>
<dbReference type="GO" id="GO:0008270">
    <property type="term" value="F:zinc ion binding"/>
    <property type="evidence" value="ECO:0007669"/>
    <property type="project" value="InterPro"/>
</dbReference>
<dbReference type="Proteomes" id="UP000198520">
    <property type="component" value="Unassembled WGS sequence"/>
</dbReference>
<dbReference type="AlphaFoldDB" id="A0A1I2GIN2"/>
<dbReference type="SUPFAM" id="SSF55486">
    <property type="entry name" value="Metalloproteases ('zincins'), catalytic domain"/>
    <property type="match status" value="1"/>
</dbReference>
<keyword evidence="8" id="KW-1185">Reference proteome</keyword>
<keyword evidence="2" id="KW-0479">Metal-binding</keyword>
<reference evidence="8" key="1">
    <citation type="submission" date="2016-10" db="EMBL/GenBank/DDBJ databases">
        <authorList>
            <person name="Varghese N."/>
            <person name="Submissions S."/>
        </authorList>
    </citation>
    <scope>NUCLEOTIDE SEQUENCE [LARGE SCALE GENOMIC DNA]</scope>
    <source>
        <strain evidence="8">DSM 19083</strain>
    </source>
</reference>
<keyword evidence="5" id="KW-1133">Transmembrane helix</keyword>
<keyword evidence="5" id="KW-0472">Membrane</keyword>
<dbReference type="EMBL" id="FONZ01000003">
    <property type="protein sequence ID" value="SFF17445.1"/>
    <property type="molecule type" value="Genomic_DNA"/>
</dbReference>
<feature type="transmembrane region" description="Helical" evidence="5">
    <location>
        <begin position="21"/>
        <end position="41"/>
    </location>
</feature>
<keyword evidence="5" id="KW-0812">Transmembrane</keyword>
<evidence type="ECO:0000256" key="3">
    <source>
        <dbReference type="ARBA" id="ARBA00022801"/>
    </source>
</evidence>
<dbReference type="Gene3D" id="3.40.390.10">
    <property type="entry name" value="Collagenase (Catalytic Domain)"/>
    <property type="match status" value="1"/>
</dbReference>
<keyword evidence="1" id="KW-0645">Protease</keyword>
<gene>
    <name evidence="7" type="ORF">SAMN04488035_1802</name>
</gene>
<keyword evidence="4" id="KW-0862">Zinc</keyword>
<keyword evidence="3" id="KW-0378">Hydrolase</keyword>
<evidence type="ECO:0000313" key="8">
    <source>
        <dbReference type="Proteomes" id="UP000198520"/>
    </source>
</evidence>
<evidence type="ECO:0000256" key="1">
    <source>
        <dbReference type="ARBA" id="ARBA00022670"/>
    </source>
</evidence>
<sequence>MPEPDPIGDANRRRRRRARRLVTTLVSVTVVAVVGVGLALAPLGTFPWQREPWTPGVPWRTTSDAEAPVWTTSELELPSAGFEEQSSRLLPVPTVSEPSNAYRLQTVPEDFHGDDFVARWSPCRPIHYVVNTDGAPDDFVERVDGVVAQVSAATGLAFVDDGATTERPSDDRPSYQPERYGDRWAPVLIGFADESEISLLGEAIGAGTADYAYDADGTFWIASGSALLDVELLDERRLWGEPFYVSVLRHELGHVVGLDHINVNKQLMAPASPMIDFQAGDLTGLAELGQGPCAPDV</sequence>
<dbReference type="GO" id="GO:0006508">
    <property type="term" value="P:proteolysis"/>
    <property type="evidence" value="ECO:0007669"/>
    <property type="project" value="UniProtKB-KW"/>
</dbReference>
<evidence type="ECO:0000256" key="2">
    <source>
        <dbReference type="ARBA" id="ARBA00022723"/>
    </source>
</evidence>
<proteinExistence type="predicted"/>
<feature type="domain" description="Peptidase M10 metallopeptidase" evidence="6">
    <location>
        <begin position="244"/>
        <end position="273"/>
    </location>
</feature>
<protein>
    <submittedName>
        <fullName evidence="7">Matrixin</fullName>
    </submittedName>
</protein>
<name>A0A1I2GIN2_9MICO</name>
<dbReference type="Pfam" id="PF00413">
    <property type="entry name" value="Peptidase_M10"/>
    <property type="match status" value="1"/>
</dbReference>
<evidence type="ECO:0000256" key="5">
    <source>
        <dbReference type="SAM" id="Phobius"/>
    </source>
</evidence>
<evidence type="ECO:0000313" key="7">
    <source>
        <dbReference type="EMBL" id="SFF17445.1"/>
    </source>
</evidence>
<dbReference type="GO" id="GO:0031012">
    <property type="term" value="C:extracellular matrix"/>
    <property type="evidence" value="ECO:0007669"/>
    <property type="project" value="InterPro"/>
</dbReference>
<dbReference type="GO" id="GO:0004222">
    <property type="term" value="F:metalloendopeptidase activity"/>
    <property type="evidence" value="ECO:0007669"/>
    <property type="project" value="InterPro"/>
</dbReference>
<organism evidence="7 8">
    <name type="scientific">Flavimobilis marinus</name>
    <dbReference type="NCBI Taxonomy" id="285351"/>
    <lineage>
        <taxon>Bacteria</taxon>
        <taxon>Bacillati</taxon>
        <taxon>Actinomycetota</taxon>
        <taxon>Actinomycetes</taxon>
        <taxon>Micrococcales</taxon>
        <taxon>Jonesiaceae</taxon>
        <taxon>Flavimobilis</taxon>
    </lineage>
</organism>
<dbReference type="STRING" id="285351.SAMN04488035_1802"/>
<accession>A0A1I2GIN2</accession>
<dbReference type="InterPro" id="IPR024079">
    <property type="entry name" value="MetalloPept_cat_dom_sf"/>
</dbReference>
<evidence type="ECO:0000256" key="4">
    <source>
        <dbReference type="ARBA" id="ARBA00022833"/>
    </source>
</evidence>
<evidence type="ECO:0000259" key="6">
    <source>
        <dbReference type="Pfam" id="PF00413"/>
    </source>
</evidence>